<gene>
    <name evidence="3" type="ORF">HOLleu_40171</name>
</gene>
<dbReference type="Gene3D" id="6.20.200.20">
    <property type="match status" value="3"/>
</dbReference>
<evidence type="ECO:0000313" key="3">
    <source>
        <dbReference type="EMBL" id="KAJ8020552.1"/>
    </source>
</evidence>
<dbReference type="EMBL" id="JAIZAY010000022">
    <property type="protein sequence ID" value="KAJ8020552.1"/>
    <property type="molecule type" value="Genomic_DNA"/>
</dbReference>
<evidence type="ECO:0000313" key="4">
    <source>
        <dbReference type="Proteomes" id="UP001152320"/>
    </source>
</evidence>
<dbReference type="GO" id="GO:0005886">
    <property type="term" value="C:plasma membrane"/>
    <property type="evidence" value="ECO:0007669"/>
    <property type="project" value="TreeGrafter"/>
</dbReference>
<proteinExistence type="predicted"/>
<feature type="signal peptide" evidence="1">
    <location>
        <begin position="1"/>
        <end position="19"/>
    </location>
</feature>
<dbReference type="PANTHER" id="PTHR46439:SF1">
    <property type="entry name" value="CYSTEINE-RICH MOTOR NEURON 1 PROTEIN"/>
    <property type="match status" value="1"/>
</dbReference>
<dbReference type="InterPro" id="IPR052624">
    <property type="entry name" value="CRIM1"/>
</dbReference>
<keyword evidence="4" id="KW-1185">Reference proteome</keyword>
<evidence type="ECO:0000256" key="1">
    <source>
        <dbReference type="SAM" id="SignalP"/>
    </source>
</evidence>
<feature type="chain" id="PRO_5040434241" evidence="1">
    <location>
        <begin position="20"/>
        <end position="366"/>
    </location>
</feature>
<dbReference type="SUPFAM" id="SSF57603">
    <property type="entry name" value="FnI-like domain"/>
    <property type="match status" value="3"/>
</dbReference>
<dbReference type="Proteomes" id="UP001152320">
    <property type="component" value="Chromosome 22"/>
</dbReference>
<feature type="domain" description="VWFC" evidence="2">
    <location>
        <begin position="150"/>
        <end position="207"/>
    </location>
</feature>
<evidence type="ECO:0000259" key="2">
    <source>
        <dbReference type="PROSITE" id="PS50184"/>
    </source>
</evidence>
<name>A0A9Q1BDF1_HOLLE</name>
<protein>
    <submittedName>
        <fullName evidence="3">Extracellular matrix protein FRAS1</fullName>
    </submittedName>
</protein>
<feature type="domain" description="VWFC" evidence="2">
    <location>
        <begin position="27"/>
        <end position="84"/>
    </location>
</feature>
<dbReference type="AlphaFoldDB" id="A0A9Q1BDF1"/>
<dbReference type="SMART" id="SM00214">
    <property type="entry name" value="VWC"/>
    <property type="match status" value="3"/>
</dbReference>
<accession>A0A9Q1BDF1</accession>
<dbReference type="OrthoDB" id="8939548at2759"/>
<dbReference type="PROSITE" id="PS50184">
    <property type="entry name" value="VWFC_2"/>
    <property type="match status" value="3"/>
</dbReference>
<keyword evidence="1" id="KW-0732">Signal</keyword>
<feature type="domain" description="VWFC" evidence="2">
    <location>
        <begin position="87"/>
        <end position="148"/>
    </location>
</feature>
<dbReference type="PROSITE" id="PS01208">
    <property type="entry name" value="VWFC_1"/>
    <property type="match status" value="2"/>
</dbReference>
<reference evidence="3" key="1">
    <citation type="submission" date="2021-10" db="EMBL/GenBank/DDBJ databases">
        <title>Tropical sea cucumber genome reveals ecological adaptation and Cuvierian tubules defense mechanism.</title>
        <authorList>
            <person name="Chen T."/>
        </authorList>
    </citation>
    <scope>NUCLEOTIDE SEQUENCE</scope>
    <source>
        <strain evidence="3">Nanhai2018</strain>
        <tissue evidence="3">Muscle</tissue>
    </source>
</reference>
<dbReference type="PANTHER" id="PTHR46439">
    <property type="entry name" value="CYSTEINE-RICH MOTOR NEURON 1 PROTEIN"/>
    <property type="match status" value="1"/>
</dbReference>
<dbReference type="InterPro" id="IPR001007">
    <property type="entry name" value="VWF_dom"/>
</dbReference>
<organism evidence="3 4">
    <name type="scientific">Holothuria leucospilota</name>
    <name type="common">Black long sea cucumber</name>
    <name type="synonym">Mertensiothuria leucospilota</name>
    <dbReference type="NCBI Taxonomy" id="206669"/>
    <lineage>
        <taxon>Eukaryota</taxon>
        <taxon>Metazoa</taxon>
        <taxon>Echinodermata</taxon>
        <taxon>Eleutherozoa</taxon>
        <taxon>Echinozoa</taxon>
        <taxon>Holothuroidea</taxon>
        <taxon>Aspidochirotacea</taxon>
        <taxon>Aspidochirotida</taxon>
        <taxon>Holothuriidae</taxon>
        <taxon>Holothuria</taxon>
    </lineage>
</organism>
<comment type="caution">
    <text evidence="3">The sequence shown here is derived from an EMBL/GenBank/DDBJ whole genome shotgun (WGS) entry which is preliminary data.</text>
</comment>
<sequence length="366" mass="41475">MKVLLIFFCFTFFVVNTFTNKVQKRNVPCLKNGIQHPSGSNWTVVPCMTCHCYNGVTACTLSDCPRPRCSNTALPEGTCCPVCIDDMPCKFEGKTYAAHQQWQYVDEEPCIKCSCRRGETTCVMQECPRLDHCDNPVVPHGECCPQCPDLRCLFRGLTRNHGDLWKEDDCLSCKCDERMVMCSMPKCKETSCSSPVVLPGQCCPICPKDVFARRLGVSVIQFNVRESRRTVVKFKIQLAFEKDDQNQSITITGNNLWRIRAWFSGQLPRENLNAKRVLETDQLLTAEQSSVSVINGRLDDVGIVTFNVNATQELCDDLLNMCVSFDTVQSPQIASDQAFFLTSLPSRRRLTACRKNWHCMRQLAEN</sequence>
<dbReference type="Pfam" id="PF23334">
    <property type="entry name" value="VWC2L_2nd"/>
    <property type="match status" value="3"/>
</dbReference>